<dbReference type="SMART" id="SM00479">
    <property type="entry name" value="EXOIII"/>
    <property type="match status" value="1"/>
</dbReference>
<sequence>MDLNKLGLSKQTRGKFKGRFMKIKSSERKEKSVQGARKALEAKKRKSTEPDEEEVGAAKSMNISGSRIVNIETLKNNMWCYACQIPLSFKNVIAEQQKGLVSFFTIACTKCKLNHCIKTNENEINDQLALGMLDTGTGTSQINSLLSTLDIPTVSKTTMKRHERIVGVAIEDVAKNSCVESILLEKKLAEEKENSCNTNISSTTSKTLLKGSFDGAWQKRGTGHAYNSLSGHAAVIGYHSGKILSYAVRSKDCRLCALGHEPQDHDCRKNHTGSAKSMEASMAVELYTKNVLLEDNGAALNVFIGDDDSSTISAIRRESRVVIDKWSDFNHTKKNFVNDLYELKLSKALIEYFSYKFSLAIKMNKGDELAIKKSLDQIVPHAFGDHSVCSDDRGCKIMGDTYVYLFLPRRRCLTDLNLRADLTSIIARFSQNAAKIAQCGSTQANESFNNLVALKNPKNKHYGGSSSLNFRVAASVCQKNYGYDYTSRILQRLKVKSMFISEQYRLKQKKLAMQNSARKSSNKFKKGRQSLKKVRSNESSKSKKKEGTSYKSGMGLYDVSELIDSNQNILIVDESLPPLDECHIVLFDLETTGLSIYDDIVQISAVNSSNEVFNCYISPSRPMTKKASQVTGLTVIDGDLYFRDEKVNTVSAESGADSFLHYIENLKGPVILVAHNGFRFDTPRIIKLISKVQKMERFCLSVKGFSDTLPIFKKKLPERVRAKEKFKISALAESFLPNVDIGCLHNAIDDVRVMKQLLVHQKIDDELLYKYAKSISSIQNSAANEEIIKMNKATLEIFKNDFSNQMLKKMASNGINYNILKECYEKNGQEGILFLFTENVNEKPRVTKDKKILDTVKKLFPKK</sequence>
<dbReference type="Proteomes" id="UP001627154">
    <property type="component" value="Unassembled WGS sequence"/>
</dbReference>
<comment type="cofactor">
    <cofactor evidence="1">
        <name>Mg(2+)</name>
        <dbReference type="ChEBI" id="CHEBI:18420"/>
    </cofactor>
</comment>
<feature type="compositionally biased region" description="Basic residues" evidence="8">
    <location>
        <begin position="520"/>
        <end position="534"/>
    </location>
</feature>
<feature type="region of interest" description="Disordered" evidence="8">
    <location>
        <begin position="511"/>
        <end position="549"/>
    </location>
</feature>
<keyword evidence="11" id="KW-1185">Reference proteome</keyword>
<dbReference type="Pfam" id="PF25244">
    <property type="entry name" value="PML_C"/>
    <property type="match status" value="1"/>
</dbReference>
<dbReference type="InterPro" id="IPR040393">
    <property type="entry name" value="TREX1/2"/>
</dbReference>
<keyword evidence="6" id="KW-0460">Magnesium</keyword>
<keyword evidence="4" id="KW-0378">Hydrolase</keyword>
<dbReference type="Pfam" id="PF20700">
    <property type="entry name" value="Mutator"/>
    <property type="match status" value="1"/>
</dbReference>
<dbReference type="InterPro" id="IPR036397">
    <property type="entry name" value="RNaseH_sf"/>
</dbReference>
<dbReference type="InterPro" id="IPR013520">
    <property type="entry name" value="Ribonucl_H"/>
</dbReference>
<protein>
    <recommendedName>
        <fullName evidence="9">Exonuclease domain-containing protein</fullName>
    </recommendedName>
</protein>
<dbReference type="GO" id="GO:0046872">
    <property type="term" value="F:metal ion binding"/>
    <property type="evidence" value="ECO:0007669"/>
    <property type="project" value="UniProtKB-KW"/>
</dbReference>
<evidence type="ECO:0000256" key="4">
    <source>
        <dbReference type="ARBA" id="ARBA00022801"/>
    </source>
</evidence>
<comment type="similarity">
    <text evidence="7">Belongs to the exonuclease superfamily. TREX family.</text>
</comment>
<dbReference type="PANTHER" id="PTHR13058:SF22">
    <property type="entry name" value="EXODEOXYRIBONUCLEASE III"/>
    <property type="match status" value="1"/>
</dbReference>
<reference evidence="10 11" key="1">
    <citation type="journal article" date="2024" name="bioRxiv">
        <title>A reference genome for Trichogramma kaykai: A tiny desert-dwelling parasitoid wasp with competing sex-ratio distorters.</title>
        <authorList>
            <person name="Culotta J."/>
            <person name="Lindsey A.R."/>
        </authorList>
    </citation>
    <scope>NUCLEOTIDE SEQUENCE [LARGE SCALE GENOMIC DNA]</scope>
    <source>
        <strain evidence="10 11">KSX58</strain>
    </source>
</reference>
<evidence type="ECO:0000256" key="6">
    <source>
        <dbReference type="ARBA" id="ARBA00022842"/>
    </source>
</evidence>
<accession>A0ABD2W8C6</accession>
<evidence type="ECO:0000256" key="5">
    <source>
        <dbReference type="ARBA" id="ARBA00022839"/>
    </source>
</evidence>
<dbReference type="CDD" id="cd06127">
    <property type="entry name" value="DEDDh"/>
    <property type="match status" value="1"/>
</dbReference>
<evidence type="ECO:0000256" key="2">
    <source>
        <dbReference type="ARBA" id="ARBA00022722"/>
    </source>
</evidence>
<evidence type="ECO:0000256" key="3">
    <source>
        <dbReference type="ARBA" id="ARBA00022723"/>
    </source>
</evidence>
<dbReference type="GO" id="GO:0004527">
    <property type="term" value="F:exonuclease activity"/>
    <property type="evidence" value="ECO:0007669"/>
    <property type="project" value="UniProtKB-KW"/>
</dbReference>
<evidence type="ECO:0000313" key="11">
    <source>
        <dbReference type="Proteomes" id="UP001627154"/>
    </source>
</evidence>
<feature type="region of interest" description="Disordered" evidence="8">
    <location>
        <begin position="19"/>
        <end position="57"/>
    </location>
</feature>
<dbReference type="InterPro" id="IPR057617">
    <property type="entry name" value="PML_C"/>
</dbReference>
<gene>
    <name evidence="10" type="ORF">TKK_015565</name>
</gene>
<evidence type="ECO:0000256" key="1">
    <source>
        <dbReference type="ARBA" id="ARBA00001946"/>
    </source>
</evidence>
<dbReference type="Gene3D" id="3.30.420.10">
    <property type="entry name" value="Ribonuclease H-like superfamily/Ribonuclease H"/>
    <property type="match status" value="1"/>
</dbReference>
<proteinExistence type="inferred from homology"/>
<keyword evidence="5" id="KW-0269">Exonuclease</keyword>
<dbReference type="InterPro" id="IPR049012">
    <property type="entry name" value="Mutator_transp_dom"/>
</dbReference>
<dbReference type="AlphaFoldDB" id="A0ABD2W8C6"/>
<evidence type="ECO:0000256" key="8">
    <source>
        <dbReference type="SAM" id="MobiDB-lite"/>
    </source>
</evidence>
<dbReference type="Pfam" id="PF22123">
    <property type="entry name" value="Exu_RNase_H_like"/>
    <property type="match status" value="1"/>
</dbReference>
<dbReference type="PANTHER" id="PTHR13058">
    <property type="entry name" value="THREE PRIME REPAIR EXONUCLEASE 1, 2"/>
    <property type="match status" value="1"/>
</dbReference>
<comment type="caution">
    <text evidence="10">The sequence shown here is derived from an EMBL/GenBank/DDBJ whole genome shotgun (WGS) entry which is preliminary data.</text>
</comment>
<name>A0ABD2W8C6_9HYME</name>
<evidence type="ECO:0000259" key="9">
    <source>
        <dbReference type="SMART" id="SM00479"/>
    </source>
</evidence>
<dbReference type="InterPro" id="IPR012337">
    <property type="entry name" value="RNaseH-like_sf"/>
</dbReference>
<feature type="domain" description="Exonuclease" evidence="9">
    <location>
        <begin position="583"/>
        <end position="767"/>
    </location>
</feature>
<dbReference type="SUPFAM" id="SSF53098">
    <property type="entry name" value="Ribonuclease H-like"/>
    <property type="match status" value="1"/>
</dbReference>
<dbReference type="InterPro" id="IPR054362">
    <property type="entry name" value="Exu_RNase_H-like"/>
</dbReference>
<feature type="compositionally biased region" description="Basic and acidic residues" evidence="8">
    <location>
        <begin position="24"/>
        <end position="42"/>
    </location>
</feature>
<organism evidence="10 11">
    <name type="scientific">Trichogramma kaykai</name>
    <dbReference type="NCBI Taxonomy" id="54128"/>
    <lineage>
        <taxon>Eukaryota</taxon>
        <taxon>Metazoa</taxon>
        <taxon>Ecdysozoa</taxon>
        <taxon>Arthropoda</taxon>
        <taxon>Hexapoda</taxon>
        <taxon>Insecta</taxon>
        <taxon>Pterygota</taxon>
        <taxon>Neoptera</taxon>
        <taxon>Endopterygota</taxon>
        <taxon>Hymenoptera</taxon>
        <taxon>Apocrita</taxon>
        <taxon>Proctotrupomorpha</taxon>
        <taxon>Chalcidoidea</taxon>
        <taxon>Trichogrammatidae</taxon>
        <taxon>Trichogramma</taxon>
    </lineage>
</organism>
<dbReference type="EMBL" id="JBJJXI010000123">
    <property type="protein sequence ID" value="KAL3389320.1"/>
    <property type="molecule type" value="Genomic_DNA"/>
</dbReference>
<feature type="compositionally biased region" description="Basic and acidic residues" evidence="8">
    <location>
        <begin position="535"/>
        <end position="548"/>
    </location>
</feature>
<keyword evidence="2" id="KW-0540">Nuclease</keyword>
<keyword evidence="3" id="KW-0479">Metal-binding</keyword>
<evidence type="ECO:0000256" key="7">
    <source>
        <dbReference type="ARBA" id="ARBA00025769"/>
    </source>
</evidence>
<evidence type="ECO:0000313" key="10">
    <source>
        <dbReference type="EMBL" id="KAL3389320.1"/>
    </source>
</evidence>